<feature type="region of interest" description="Disordered" evidence="4">
    <location>
        <begin position="1"/>
        <end position="23"/>
    </location>
</feature>
<evidence type="ECO:0000259" key="6">
    <source>
        <dbReference type="PROSITE" id="PS51078"/>
    </source>
</evidence>
<dbReference type="EMBL" id="BMFC01000028">
    <property type="protein sequence ID" value="GGC23589.1"/>
    <property type="molecule type" value="Genomic_DNA"/>
</dbReference>
<evidence type="ECO:0000256" key="3">
    <source>
        <dbReference type="ARBA" id="ARBA00023163"/>
    </source>
</evidence>
<dbReference type="InterPro" id="IPR036388">
    <property type="entry name" value="WH-like_DNA-bd_sf"/>
</dbReference>
<keyword evidence="8" id="KW-1185">Reference proteome</keyword>
<dbReference type="Pfam" id="PF09339">
    <property type="entry name" value="HTH_IclR"/>
    <property type="match status" value="1"/>
</dbReference>
<evidence type="ECO:0000256" key="4">
    <source>
        <dbReference type="SAM" id="MobiDB-lite"/>
    </source>
</evidence>
<sequence>MTKNASNGIDDRASSALPPEPTDGDDRLYVGAVRKAFSVLYAFRECSDPLSLAEIAERTGIGRSAAQRFVHTLKALGYLRQDAATRRYRLTARMLDFACAYLRNDPIVSVAFSHLQEASRRTGETVNLTRRDDDQIIFVSRFPSTSVISADLVIGSRLPIFCTSPGRAMMAHLPEAVVDDILSGSRLRQYTDHTITDPDAIRTRLEAIRRDGFETAFQEYFVGDLSIAAPIFRKDGRVSAAVNIAVATPRWTPERMVEELAPIVVETARAISANGWER</sequence>
<dbReference type="PANTHER" id="PTHR30136:SF35">
    <property type="entry name" value="HTH-TYPE TRANSCRIPTIONAL REGULATOR RV1719"/>
    <property type="match status" value="1"/>
</dbReference>
<dbReference type="Gene3D" id="3.30.450.40">
    <property type="match status" value="1"/>
</dbReference>
<dbReference type="InterPro" id="IPR005471">
    <property type="entry name" value="Tscrpt_reg_IclR_N"/>
</dbReference>
<feature type="domain" description="IclR-ED" evidence="6">
    <location>
        <begin position="93"/>
        <end position="277"/>
    </location>
</feature>
<comment type="caution">
    <text evidence="7">The sequence shown here is derived from an EMBL/GenBank/DDBJ whole genome shotgun (WGS) entry which is preliminary data.</text>
</comment>
<name>A0ABQ1LEK2_9RHOB</name>
<reference evidence="8" key="1">
    <citation type="journal article" date="2019" name="Int. J. Syst. Evol. Microbiol.">
        <title>The Global Catalogue of Microorganisms (GCM) 10K type strain sequencing project: providing services to taxonomists for standard genome sequencing and annotation.</title>
        <authorList>
            <consortium name="The Broad Institute Genomics Platform"/>
            <consortium name="The Broad Institute Genome Sequencing Center for Infectious Disease"/>
            <person name="Wu L."/>
            <person name="Ma J."/>
        </authorList>
    </citation>
    <scope>NUCLEOTIDE SEQUENCE [LARGE SCALE GENOMIC DNA]</scope>
    <source>
        <strain evidence="8">CGMCC 1.12478</strain>
    </source>
</reference>
<keyword evidence="3" id="KW-0804">Transcription</keyword>
<dbReference type="InterPro" id="IPR014757">
    <property type="entry name" value="Tscrpt_reg_IclR_C"/>
</dbReference>
<accession>A0ABQ1LEK2</accession>
<evidence type="ECO:0000256" key="1">
    <source>
        <dbReference type="ARBA" id="ARBA00023015"/>
    </source>
</evidence>
<dbReference type="InterPro" id="IPR029016">
    <property type="entry name" value="GAF-like_dom_sf"/>
</dbReference>
<evidence type="ECO:0000259" key="5">
    <source>
        <dbReference type="PROSITE" id="PS51077"/>
    </source>
</evidence>
<dbReference type="InterPro" id="IPR036390">
    <property type="entry name" value="WH_DNA-bd_sf"/>
</dbReference>
<dbReference type="SMART" id="SM00346">
    <property type="entry name" value="HTH_ICLR"/>
    <property type="match status" value="1"/>
</dbReference>
<dbReference type="Pfam" id="PF01614">
    <property type="entry name" value="IclR_C"/>
    <property type="match status" value="1"/>
</dbReference>
<gene>
    <name evidence="7" type="ORF">GCM10011363_45120</name>
</gene>
<keyword evidence="2" id="KW-0238">DNA-binding</keyword>
<evidence type="ECO:0000313" key="7">
    <source>
        <dbReference type="EMBL" id="GGC23589.1"/>
    </source>
</evidence>
<dbReference type="RefSeq" id="WP_188484359.1">
    <property type="nucleotide sequence ID" value="NZ_BMFC01000028.1"/>
</dbReference>
<dbReference type="Gene3D" id="1.10.10.10">
    <property type="entry name" value="Winged helix-like DNA-binding domain superfamily/Winged helix DNA-binding domain"/>
    <property type="match status" value="1"/>
</dbReference>
<keyword evidence="1" id="KW-0805">Transcription regulation</keyword>
<dbReference type="PROSITE" id="PS51078">
    <property type="entry name" value="ICLR_ED"/>
    <property type="match status" value="1"/>
</dbReference>
<proteinExistence type="predicted"/>
<dbReference type="Proteomes" id="UP000645462">
    <property type="component" value="Unassembled WGS sequence"/>
</dbReference>
<dbReference type="PANTHER" id="PTHR30136">
    <property type="entry name" value="HELIX-TURN-HELIX TRANSCRIPTIONAL REGULATOR, ICLR FAMILY"/>
    <property type="match status" value="1"/>
</dbReference>
<feature type="domain" description="HTH iclR-type" evidence="5">
    <location>
        <begin position="30"/>
        <end position="92"/>
    </location>
</feature>
<dbReference type="PROSITE" id="PS51077">
    <property type="entry name" value="HTH_ICLR"/>
    <property type="match status" value="1"/>
</dbReference>
<organism evidence="7 8">
    <name type="scientific">Marivita lacus</name>
    <dbReference type="NCBI Taxonomy" id="1323742"/>
    <lineage>
        <taxon>Bacteria</taxon>
        <taxon>Pseudomonadati</taxon>
        <taxon>Pseudomonadota</taxon>
        <taxon>Alphaproteobacteria</taxon>
        <taxon>Rhodobacterales</taxon>
        <taxon>Roseobacteraceae</taxon>
        <taxon>Marivita</taxon>
    </lineage>
</organism>
<dbReference type="SUPFAM" id="SSF55781">
    <property type="entry name" value="GAF domain-like"/>
    <property type="match status" value="1"/>
</dbReference>
<dbReference type="InterPro" id="IPR050707">
    <property type="entry name" value="HTH_MetabolicPath_Reg"/>
</dbReference>
<evidence type="ECO:0000313" key="8">
    <source>
        <dbReference type="Proteomes" id="UP000645462"/>
    </source>
</evidence>
<evidence type="ECO:0000256" key="2">
    <source>
        <dbReference type="ARBA" id="ARBA00023125"/>
    </source>
</evidence>
<protein>
    <submittedName>
        <fullName evidence="7">Transcriptional regulator</fullName>
    </submittedName>
</protein>
<dbReference type="SUPFAM" id="SSF46785">
    <property type="entry name" value="Winged helix' DNA-binding domain"/>
    <property type="match status" value="1"/>
</dbReference>